<dbReference type="PROSITE" id="PS51792">
    <property type="entry name" value="YIPPEE"/>
    <property type="match status" value="1"/>
</dbReference>
<dbReference type="InterPro" id="IPR039058">
    <property type="entry name" value="Yippee_fam"/>
</dbReference>
<evidence type="ECO:0000259" key="5">
    <source>
        <dbReference type="PROSITE" id="PS51792"/>
    </source>
</evidence>
<evidence type="ECO:0000256" key="3">
    <source>
        <dbReference type="ARBA" id="ARBA00022833"/>
    </source>
</evidence>
<keyword evidence="2" id="KW-0479">Metal-binding</keyword>
<evidence type="ECO:0000313" key="7">
    <source>
        <dbReference type="Proteomes" id="UP000027586"/>
    </source>
</evidence>
<comment type="caution">
    <text evidence="6">The sequence shown here is derived from an EMBL/GenBank/DDBJ whole genome shotgun (WGS) entry which is preliminary data.</text>
</comment>
<dbReference type="Proteomes" id="UP000027586">
    <property type="component" value="Unassembled WGS sequence"/>
</dbReference>
<reference evidence="6" key="1">
    <citation type="submission" date="2013-08" db="EMBL/GenBank/DDBJ databases">
        <title>Gene expansion shapes genome architecture in the human pathogen Lichtheimia corymbifera: an evolutionary genomics analysis in the ancient terrestrial Mucorales (Mucoromycotina).</title>
        <authorList>
            <person name="Schwartze V.U."/>
            <person name="Winter S."/>
            <person name="Shelest E."/>
            <person name="Marcet-Houben M."/>
            <person name="Horn F."/>
            <person name="Wehner S."/>
            <person name="Hoffmann K."/>
            <person name="Riege K."/>
            <person name="Sammeth M."/>
            <person name="Nowrousian M."/>
            <person name="Valiante V."/>
            <person name="Linde J."/>
            <person name="Jacobsen I.D."/>
            <person name="Marz M."/>
            <person name="Brakhage A.A."/>
            <person name="Gabaldon T."/>
            <person name="Bocker S."/>
            <person name="Voigt K."/>
        </authorList>
    </citation>
    <scope>NUCLEOTIDE SEQUENCE [LARGE SCALE GENOMIC DNA]</scope>
    <source>
        <strain evidence="6">FSU 9682</strain>
    </source>
</reference>
<dbReference type="VEuPathDB" id="FungiDB:LCOR_11513.1"/>
<dbReference type="InterPro" id="IPR004910">
    <property type="entry name" value="Yippee/Mis18/Cereblon"/>
</dbReference>
<evidence type="ECO:0000256" key="4">
    <source>
        <dbReference type="RuleBase" id="RU110713"/>
    </source>
</evidence>
<dbReference type="AlphaFoldDB" id="A0A068SEM8"/>
<dbReference type="InterPro" id="IPR034751">
    <property type="entry name" value="Yippee"/>
</dbReference>
<dbReference type="Pfam" id="PF03226">
    <property type="entry name" value="Yippee-Mis18"/>
    <property type="match status" value="1"/>
</dbReference>
<keyword evidence="7" id="KW-1185">Reference proteome</keyword>
<evidence type="ECO:0000256" key="2">
    <source>
        <dbReference type="ARBA" id="ARBA00022723"/>
    </source>
</evidence>
<dbReference type="GO" id="GO:0046872">
    <property type="term" value="F:metal ion binding"/>
    <property type="evidence" value="ECO:0007669"/>
    <property type="project" value="UniProtKB-KW"/>
</dbReference>
<evidence type="ECO:0000256" key="1">
    <source>
        <dbReference type="ARBA" id="ARBA00005613"/>
    </source>
</evidence>
<dbReference type="STRING" id="1263082.A0A068SEM8"/>
<evidence type="ECO:0000313" key="6">
    <source>
        <dbReference type="EMBL" id="CDH60734.1"/>
    </source>
</evidence>
<dbReference type="PANTHER" id="PTHR13848">
    <property type="entry name" value="PROTEIN YIPPEE-LIKE CG15309-RELATED"/>
    <property type="match status" value="1"/>
</dbReference>
<sequence length="111" mass="12797">MGLKYKVFLEGKKVYACAKCKTHLSTDRKIMSRSFHGESGPAFLFSDVVNVFPDNELEDRTMTTGRHTIAMINCEWCNTTLGWKYVKAYEEDQKYKEGKFILEKALLTVTN</sequence>
<accession>A0A068SEM8</accession>
<comment type="similarity">
    <text evidence="1 4">Belongs to the yippee family.</text>
</comment>
<name>A0A068SEM8_9FUNG</name>
<dbReference type="EMBL" id="CBTN010000104">
    <property type="protein sequence ID" value="CDH60734.1"/>
    <property type="molecule type" value="Genomic_DNA"/>
</dbReference>
<organism evidence="6 7">
    <name type="scientific">Lichtheimia corymbifera JMRC:FSU:9682</name>
    <dbReference type="NCBI Taxonomy" id="1263082"/>
    <lineage>
        <taxon>Eukaryota</taxon>
        <taxon>Fungi</taxon>
        <taxon>Fungi incertae sedis</taxon>
        <taxon>Mucoromycota</taxon>
        <taxon>Mucoromycotina</taxon>
        <taxon>Mucoromycetes</taxon>
        <taxon>Mucorales</taxon>
        <taxon>Lichtheimiaceae</taxon>
        <taxon>Lichtheimia</taxon>
    </lineage>
</organism>
<protein>
    <recommendedName>
        <fullName evidence="4">Protein yippee-like</fullName>
    </recommendedName>
</protein>
<proteinExistence type="inferred from homology"/>
<gene>
    <name evidence="6" type="ORF">LCOR_11513.1</name>
</gene>
<keyword evidence="3" id="KW-0862">Zinc</keyword>
<feature type="domain" description="Yippee" evidence="5">
    <location>
        <begin position="13"/>
        <end position="111"/>
    </location>
</feature>
<dbReference type="OrthoDB" id="6407410at2759"/>